<dbReference type="AlphaFoldDB" id="A0A2T7BJM4"/>
<protein>
    <submittedName>
        <fullName evidence="10">DNA-binding response regulator</fullName>
    </submittedName>
</protein>
<dbReference type="FunFam" id="3.40.50.2300:FF:000002">
    <property type="entry name" value="DNA-binding response regulator PhoP"/>
    <property type="match status" value="1"/>
</dbReference>
<dbReference type="Gene3D" id="3.40.50.2300">
    <property type="match status" value="1"/>
</dbReference>
<dbReference type="RefSeq" id="WP_108688322.1">
    <property type="nucleotide sequence ID" value="NZ_QCYK01000002.1"/>
</dbReference>
<evidence type="ECO:0000313" key="11">
    <source>
        <dbReference type="Proteomes" id="UP000244450"/>
    </source>
</evidence>
<evidence type="ECO:0000256" key="7">
    <source>
        <dbReference type="PROSITE-ProRule" id="PRU01091"/>
    </source>
</evidence>
<evidence type="ECO:0000256" key="1">
    <source>
        <dbReference type="ARBA" id="ARBA00022553"/>
    </source>
</evidence>
<dbReference type="SMART" id="SM00862">
    <property type="entry name" value="Trans_reg_C"/>
    <property type="match status" value="1"/>
</dbReference>
<accession>A0A2T7BJM4</accession>
<dbReference type="InterPro" id="IPR036388">
    <property type="entry name" value="WH-like_DNA-bd_sf"/>
</dbReference>
<evidence type="ECO:0000259" key="9">
    <source>
        <dbReference type="PROSITE" id="PS51755"/>
    </source>
</evidence>
<dbReference type="PANTHER" id="PTHR48111:SF22">
    <property type="entry name" value="REGULATOR OF RPOS"/>
    <property type="match status" value="1"/>
</dbReference>
<dbReference type="SMART" id="SM00448">
    <property type="entry name" value="REC"/>
    <property type="match status" value="1"/>
</dbReference>
<organism evidence="10 11">
    <name type="scientific">Chitinophaga parva</name>
    <dbReference type="NCBI Taxonomy" id="2169414"/>
    <lineage>
        <taxon>Bacteria</taxon>
        <taxon>Pseudomonadati</taxon>
        <taxon>Bacteroidota</taxon>
        <taxon>Chitinophagia</taxon>
        <taxon>Chitinophagales</taxon>
        <taxon>Chitinophagaceae</taxon>
        <taxon>Chitinophaga</taxon>
    </lineage>
</organism>
<keyword evidence="1 6" id="KW-0597">Phosphoprotein</keyword>
<feature type="domain" description="OmpR/PhoB-type" evidence="9">
    <location>
        <begin position="126"/>
        <end position="225"/>
    </location>
</feature>
<dbReference type="SUPFAM" id="SSF52172">
    <property type="entry name" value="CheY-like"/>
    <property type="match status" value="1"/>
</dbReference>
<gene>
    <name evidence="10" type="ORF">DCC81_18820</name>
</gene>
<keyword evidence="2" id="KW-0902">Two-component regulatory system</keyword>
<dbReference type="InterPro" id="IPR011006">
    <property type="entry name" value="CheY-like_superfamily"/>
</dbReference>
<dbReference type="InterPro" id="IPR001867">
    <property type="entry name" value="OmpR/PhoB-type_DNA-bd"/>
</dbReference>
<evidence type="ECO:0000256" key="3">
    <source>
        <dbReference type="ARBA" id="ARBA00023015"/>
    </source>
</evidence>
<dbReference type="GO" id="GO:0000976">
    <property type="term" value="F:transcription cis-regulatory region binding"/>
    <property type="evidence" value="ECO:0007669"/>
    <property type="project" value="TreeGrafter"/>
</dbReference>
<evidence type="ECO:0000313" key="10">
    <source>
        <dbReference type="EMBL" id="PUZ26486.1"/>
    </source>
</evidence>
<feature type="domain" description="Response regulatory" evidence="8">
    <location>
        <begin position="2"/>
        <end position="116"/>
    </location>
</feature>
<dbReference type="Gene3D" id="1.10.10.10">
    <property type="entry name" value="Winged helix-like DNA-binding domain superfamily/Winged helix DNA-binding domain"/>
    <property type="match status" value="1"/>
</dbReference>
<reference evidence="10 11" key="1">
    <citation type="submission" date="2018-04" db="EMBL/GenBank/DDBJ databases">
        <title>Chitinophaga fuyangensis sp. nov., isolated from soil in a chemical factory.</title>
        <authorList>
            <person name="Chen K."/>
        </authorList>
    </citation>
    <scope>NUCLEOTIDE SEQUENCE [LARGE SCALE GENOMIC DNA]</scope>
    <source>
        <strain evidence="10 11">LY-1</strain>
    </source>
</reference>
<keyword evidence="11" id="KW-1185">Reference proteome</keyword>
<dbReference type="GO" id="GO:0006355">
    <property type="term" value="P:regulation of DNA-templated transcription"/>
    <property type="evidence" value="ECO:0007669"/>
    <property type="project" value="InterPro"/>
</dbReference>
<dbReference type="Pfam" id="PF00072">
    <property type="entry name" value="Response_reg"/>
    <property type="match status" value="1"/>
</dbReference>
<evidence type="ECO:0000256" key="5">
    <source>
        <dbReference type="ARBA" id="ARBA00023163"/>
    </source>
</evidence>
<keyword evidence="3" id="KW-0805">Transcription regulation</keyword>
<dbReference type="OrthoDB" id="9790442at2"/>
<feature type="DNA-binding region" description="OmpR/PhoB-type" evidence="7">
    <location>
        <begin position="126"/>
        <end position="225"/>
    </location>
</feature>
<keyword evidence="5" id="KW-0804">Transcription</keyword>
<dbReference type="Gene3D" id="6.10.250.690">
    <property type="match status" value="1"/>
</dbReference>
<dbReference type="Proteomes" id="UP000244450">
    <property type="component" value="Unassembled WGS sequence"/>
</dbReference>
<dbReference type="GO" id="GO:0032993">
    <property type="term" value="C:protein-DNA complex"/>
    <property type="evidence" value="ECO:0007669"/>
    <property type="project" value="TreeGrafter"/>
</dbReference>
<dbReference type="EMBL" id="QCYK01000002">
    <property type="protein sequence ID" value="PUZ26486.1"/>
    <property type="molecule type" value="Genomic_DNA"/>
</dbReference>
<dbReference type="GO" id="GO:0000156">
    <property type="term" value="F:phosphorelay response regulator activity"/>
    <property type="evidence" value="ECO:0007669"/>
    <property type="project" value="TreeGrafter"/>
</dbReference>
<dbReference type="CDD" id="cd19935">
    <property type="entry name" value="REC_OmpR_CusR-like"/>
    <property type="match status" value="1"/>
</dbReference>
<dbReference type="InterPro" id="IPR001789">
    <property type="entry name" value="Sig_transdc_resp-reg_receiver"/>
</dbReference>
<proteinExistence type="predicted"/>
<keyword evidence="4 7" id="KW-0238">DNA-binding</keyword>
<evidence type="ECO:0000256" key="6">
    <source>
        <dbReference type="PROSITE-ProRule" id="PRU00169"/>
    </source>
</evidence>
<evidence type="ECO:0000259" key="8">
    <source>
        <dbReference type="PROSITE" id="PS50110"/>
    </source>
</evidence>
<dbReference type="Pfam" id="PF00486">
    <property type="entry name" value="Trans_reg_C"/>
    <property type="match status" value="1"/>
</dbReference>
<feature type="modified residue" description="4-aspartylphosphate" evidence="6">
    <location>
        <position position="51"/>
    </location>
</feature>
<dbReference type="FunFam" id="1.10.10.10:FF:000005">
    <property type="entry name" value="Two-component system response regulator"/>
    <property type="match status" value="1"/>
</dbReference>
<dbReference type="PROSITE" id="PS51755">
    <property type="entry name" value="OMPR_PHOB"/>
    <property type="match status" value="1"/>
</dbReference>
<dbReference type="InterPro" id="IPR039420">
    <property type="entry name" value="WalR-like"/>
</dbReference>
<comment type="caution">
    <text evidence="10">The sequence shown here is derived from an EMBL/GenBank/DDBJ whole genome shotgun (WGS) entry which is preliminary data.</text>
</comment>
<evidence type="ECO:0000256" key="4">
    <source>
        <dbReference type="ARBA" id="ARBA00023125"/>
    </source>
</evidence>
<dbReference type="PANTHER" id="PTHR48111">
    <property type="entry name" value="REGULATOR OF RPOS"/>
    <property type="match status" value="1"/>
</dbReference>
<dbReference type="GO" id="GO:0005829">
    <property type="term" value="C:cytosol"/>
    <property type="evidence" value="ECO:0007669"/>
    <property type="project" value="TreeGrafter"/>
</dbReference>
<dbReference type="CDD" id="cd00383">
    <property type="entry name" value="trans_reg_C"/>
    <property type="match status" value="1"/>
</dbReference>
<dbReference type="PROSITE" id="PS50110">
    <property type="entry name" value="RESPONSE_REGULATORY"/>
    <property type="match status" value="1"/>
</dbReference>
<sequence>MKILLIEDEPKVAAFIKRGLEEQQHNVEVAYDGIAGEKMVSQHPYDLLILDVMLPGMNGLELCKRIRSQEIHTPILMLTALSATNDVVDGLHAGADDYLAKPFHFSELLARIQALTRRRYRQDPEKVTLEFEDLQLDTQTKTGHRQGKEIILTAKEYALLELFMRNPQKVLSRAFIAEAVWGLDFDSGTNTIDVYVNYLRNKIEKGFSGERLIHTVVGMGYVLKVKTANA</sequence>
<evidence type="ECO:0000256" key="2">
    <source>
        <dbReference type="ARBA" id="ARBA00023012"/>
    </source>
</evidence>
<name>A0A2T7BJM4_9BACT</name>